<dbReference type="EMBL" id="NBNE01019595">
    <property type="protein sequence ID" value="OWY91740.1"/>
    <property type="molecule type" value="Genomic_DNA"/>
</dbReference>
<reference evidence="3" key="1">
    <citation type="submission" date="2017-03" db="EMBL/GenBank/DDBJ databases">
        <title>Phytopthora megakarya and P. palmivora, two closely related causual agents of cacao black pod achieved similar genome size and gene model numbers by different mechanisms.</title>
        <authorList>
            <person name="Ali S."/>
            <person name="Shao J."/>
            <person name="Larry D.J."/>
            <person name="Kronmiller B."/>
            <person name="Shen D."/>
            <person name="Strem M.D."/>
            <person name="Melnick R.L."/>
            <person name="Guiltinan M.J."/>
            <person name="Tyler B.M."/>
            <person name="Meinhardt L.W."/>
            <person name="Bailey B.A."/>
        </authorList>
    </citation>
    <scope>NUCLEOTIDE SEQUENCE [LARGE SCALE GENOMIC DNA]</scope>
    <source>
        <strain evidence="3">zdho120</strain>
    </source>
</reference>
<evidence type="ECO:0000256" key="1">
    <source>
        <dbReference type="SAM" id="MobiDB-lite"/>
    </source>
</evidence>
<proteinExistence type="predicted"/>
<evidence type="ECO:0000313" key="2">
    <source>
        <dbReference type="EMBL" id="OWY91740.1"/>
    </source>
</evidence>
<protein>
    <submittedName>
        <fullName evidence="2">Uncharacterized protein</fullName>
    </submittedName>
</protein>
<sequence>MNLGVHRPNLASRHPSPHSGSLRKRIDSSRITTVVTFRHSSNPSTSTVLGIVLLTGST</sequence>
<accession>A0A225UFM4</accession>
<evidence type="ECO:0000313" key="3">
    <source>
        <dbReference type="Proteomes" id="UP000198211"/>
    </source>
</evidence>
<comment type="caution">
    <text evidence="2">The sequence shown here is derived from an EMBL/GenBank/DDBJ whole genome shotgun (WGS) entry which is preliminary data.</text>
</comment>
<name>A0A225UFM4_9STRA</name>
<dbReference type="Proteomes" id="UP000198211">
    <property type="component" value="Unassembled WGS sequence"/>
</dbReference>
<feature type="region of interest" description="Disordered" evidence="1">
    <location>
        <begin position="1"/>
        <end position="27"/>
    </location>
</feature>
<dbReference type="AlphaFoldDB" id="A0A225UFM4"/>
<gene>
    <name evidence="2" type="ORF">PHMEG_00039558</name>
</gene>
<organism evidence="2 3">
    <name type="scientific">Phytophthora megakarya</name>
    <dbReference type="NCBI Taxonomy" id="4795"/>
    <lineage>
        <taxon>Eukaryota</taxon>
        <taxon>Sar</taxon>
        <taxon>Stramenopiles</taxon>
        <taxon>Oomycota</taxon>
        <taxon>Peronosporomycetes</taxon>
        <taxon>Peronosporales</taxon>
        <taxon>Peronosporaceae</taxon>
        <taxon>Phytophthora</taxon>
    </lineage>
</organism>
<keyword evidence="3" id="KW-1185">Reference proteome</keyword>